<gene>
    <name evidence="2" type="ORF">MIMGU_mgv1a011302mg</name>
</gene>
<feature type="transmembrane region" description="Helical" evidence="1">
    <location>
        <begin position="215"/>
        <end position="238"/>
    </location>
</feature>
<keyword evidence="1" id="KW-0812">Transmembrane</keyword>
<dbReference type="EMBL" id="KI632201">
    <property type="protein sequence ID" value="EYU22509.1"/>
    <property type="molecule type" value="Genomic_DNA"/>
</dbReference>
<evidence type="ECO:0008006" key="4">
    <source>
        <dbReference type="Google" id="ProtNLM"/>
    </source>
</evidence>
<evidence type="ECO:0000313" key="2">
    <source>
        <dbReference type="EMBL" id="EYU22509.1"/>
    </source>
</evidence>
<feature type="transmembrane region" description="Helical" evidence="1">
    <location>
        <begin position="81"/>
        <end position="106"/>
    </location>
</feature>
<accession>A0A022Q4H1</accession>
<dbReference type="GO" id="GO:0016020">
    <property type="term" value="C:membrane"/>
    <property type="evidence" value="ECO:0000318"/>
    <property type="project" value="GO_Central"/>
</dbReference>
<evidence type="ECO:0000313" key="3">
    <source>
        <dbReference type="Proteomes" id="UP000030748"/>
    </source>
</evidence>
<dbReference type="STRING" id="4155.A0A022Q4H1"/>
<sequence length="286" mass="33033">MTVDTTAPSYWLNWRFLLSAIWLIVAMVLSSFIIWKFEFHSKSKNQQPGPNKRDPVRLYKGEAWGTCSKSIHPICLLAFRILAFCAMLALILADSIINSFGIFYFYTQWTFTLVTVYFALGCSHSIYGCLYNRNKADFEQGSNVAPSLGEDAEMHTTNNRILNRFDDPNCKTASLWEYSLQIIFQMCCGAVALTDSVFWLVLYPFYTGKDFRLHFLIICMHSVNAVFLLGDVILNSLQFPFFRIAYFVMWTCIFVVFQYLGVGLLHFPCFGIFTVIFKIKQFCLSR</sequence>
<dbReference type="AlphaFoldDB" id="A0A022Q4H1"/>
<feature type="transmembrane region" description="Helical" evidence="1">
    <location>
        <begin position="12"/>
        <end position="35"/>
    </location>
</feature>
<organism evidence="2 3">
    <name type="scientific">Erythranthe guttata</name>
    <name type="common">Yellow monkey flower</name>
    <name type="synonym">Mimulus guttatus</name>
    <dbReference type="NCBI Taxonomy" id="4155"/>
    <lineage>
        <taxon>Eukaryota</taxon>
        <taxon>Viridiplantae</taxon>
        <taxon>Streptophyta</taxon>
        <taxon>Embryophyta</taxon>
        <taxon>Tracheophyta</taxon>
        <taxon>Spermatophyta</taxon>
        <taxon>Magnoliopsida</taxon>
        <taxon>eudicotyledons</taxon>
        <taxon>Gunneridae</taxon>
        <taxon>Pentapetalae</taxon>
        <taxon>asterids</taxon>
        <taxon>lamiids</taxon>
        <taxon>Lamiales</taxon>
        <taxon>Phrymaceae</taxon>
        <taxon>Erythranthe</taxon>
    </lineage>
</organism>
<name>A0A022Q4H1_ERYGU</name>
<protein>
    <recommendedName>
        <fullName evidence="4">Transmembrane protein</fullName>
    </recommendedName>
</protein>
<keyword evidence="1" id="KW-1133">Transmembrane helix</keyword>
<reference evidence="2 3" key="1">
    <citation type="journal article" date="2013" name="Proc. Natl. Acad. Sci. U.S.A.">
        <title>Fine-scale variation in meiotic recombination in Mimulus inferred from population shotgun sequencing.</title>
        <authorList>
            <person name="Hellsten U."/>
            <person name="Wright K.M."/>
            <person name="Jenkins J."/>
            <person name="Shu S."/>
            <person name="Yuan Y."/>
            <person name="Wessler S.R."/>
            <person name="Schmutz J."/>
            <person name="Willis J.H."/>
            <person name="Rokhsar D.S."/>
        </authorList>
    </citation>
    <scope>NUCLEOTIDE SEQUENCE [LARGE SCALE GENOMIC DNA]</scope>
    <source>
        <strain evidence="3">cv. DUN x IM62</strain>
    </source>
</reference>
<feature type="transmembrane region" description="Helical" evidence="1">
    <location>
        <begin position="182"/>
        <end position="203"/>
    </location>
</feature>
<proteinExistence type="predicted"/>
<dbReference type="PANTHER" id="PTHR12242:SF10">
    <property type="entry name" value="TRANSMEMBRANE PROTEIN"/>
    <property type="match status" value="1"/>
</dbReference>
<keyword evidence="3" id="KW-1185">Reference proteome</keyword>
<dbReference type="eggNOG" id="ENOG502QTZM">
    <property type="taxonomic scope" value="Eukaryota"/>
</dbReference>
<dbReference type="Proteomes" id="UP000030748">
    <property type="component" value="Unassembled WGS sequence"/>
</dbReference>
<feature type="transmembrane region" description="Helical" evidence="1">
    <location>
        <begin position="244"/>
        <end position="277"/>
    </location>
</feature>
<evidence type="ECO:0000256" key="1">
    <source>
        <dbReference type="SAM" id="Phobius"/>
    </source>
</evidence>
<keyword evidence="1" id="KW-0472">Membrane</keyword>
<dbReference type="PANTHER" id="PTHR12242">
    <property type="entry name" value="OS02G0130600 PROTEIN-RELATED"/>
    <property type="match status" value="1"/>
</dbReference>